<accession>A0A225DY66</accession>
<feature type="transmembrane region" description="Helical" evidence="7">
    <location>
        <begin position="6"/>
        <end position="27"/>
    </location>
</feature>
<comment type="similarity">
    <text evidence="2">Belongs to the acyltransferase 3 family.</text>
</comment>
<feature type="transmembrane region" description="Helical" evidence="7">
    <location>
        <begin position="162"/>
        <end position="179"/>
    </location>
</feature>
<dbReference type="Pfam" id="PF01757">
    <property type="entry name" value="Acyl_transf_3"/>
    <property type="match status" value="1"/>
</dbReference>
<evidence type="ECO:0000256" key="1">
    <source>
        <dbReference type="ARBA" id="ARBA00004651"/>
    </source>
</evidence>
<comment type="subcellular location">
    <subcellularLocation>
        <location evidence="1">Cell membrane</location>
        <topology evidence="1">Multi-pass membrane protein</topology>
    </subcellularLocation>
</comment>
<reference evidence="10" key="1">
    <citation type="submission" date="2017-06" db="EMBL/GenBank/DDBJ databases">
        <title>Genome analysis of Fimbriiglobus ruber SP5, the first member of the order Planctomycetales with confirmed chitinolytic capability.</title>
        <authorList>
            <person name="Ravin N.V."/>
            <person name="Rakitin A.L."/>
            <person name="Ivanova A.A."/>
            <person name="Beletsky A.V."/>
            <person name="Kulichevskaya I.S."/>
            <person name="Mardanov A.V."/>
            <person name="Dedysh S.N."/>
        </authorList>
    </citation>
    <scope>NUCLEOTIDE SEQUENCE [LARGE SCALE GENOMIC DNA]</scope>
    <source>
        <strain evidence="10">SP5</strain>
    </source>
</reference>
<keyword evidence="6 7" id="KW-0472">Membrane</keyword>
<dbReference type="InterPro" id="IPR002656">
    <property type="entry name" value="Acyl_transf_3_dom"/>
</dbReference>
<keyword evidence="5 7" id="KW-1133">Transmembrane helix</keyword>
<dbReference type="GO" id="GO:0016413">
    <property type="term" value="F:O-acetyltransferase activity"/>
    <property type="evidence" value="ECO:0007669"/>
    <property type="project" value="TreeGrafter"/>
</dbReference>
<evidence type="ECO:0000256" key="4">
    <source>
        <dbReference type="ARBA" id="ARBA00022692"/>
    </source>
</evidence>
<evidence type="ECO:0000256" key="7">
    <source>
        <dbReference type="SAM" id="Phobius"/>
    </source>
</evidence>
<proteinExistence type="inferred from homology"/>
<feature type="domain" description="Acyltransferase 3" evidence="8">
    <location>
        <begin position="4"/>
        <end position="323"/>
    </location>
</feature>
<organism evidence="9 10">
    <name type="scientific">Fimbriiglobus ruber</name>
    <dbReference type="NCBI Taxonomy" id="1908690"/>
    <lineage>
        <taxon>Bacteria</taxon>
        <taxon>Pseudomonadati</taxon>
        <taxon>Planctomycetota</taxon>
        <taxon>Planctomycetia</taxon>
        <taxon>Gemmatales</taxon>
        <taxon>Gemmataceae</taxon>
        <taxon>Fimbriiglobus</taxon>
    </lineage>
</organism>
<keyword evidence="4 7" id="KW-0812">Transmembrane</keyword>
<feature type="transmembrane region" description="Helical" evidence="7">
    <location>
        <begin position="48"/>
        <end position="65"/>
    </location>
</feature>
<feature type="transmembrane region" description="Helical" evidence="7">
    <location>
        <begin position="272"/>
        <end position="294"/>
    </location>
</feature>
<sequence length="373" mass="40926">MRFNNIQILRVVAALGVVAIHLSYYAVADFRADLEAMAWVRAERVTEACVPLLFAVSGFVLTHVLQSAPTGRYLLGRAIRIYPGYWLAMFVAACLKSNGLPGIALPWMAGRVTAPGLLLLPAGQSGVGLLLLGSEWTLFYEMTLAFALGIFALFGARRAVPIAAGVWAVVIAVRIAVWPNMALDSIPRWDTVLISAFNLPFLFGVLAYYPRNIGRRWRWAVLAATVGFAGFGIPWVPAGELRYCAWSVVAGLAMWLAVQFRQANDRNLFVRLGDLTYGLYLLHVPIILGVFLLLRNRELFVGSEAGVALAGLAAIVGGLLFGWVESIVHARLRPLAKLRGADIRTWSIRQRSRFGARRDVPILSQPVADVRKS</sequence>
<evidence type="ECO:0000256" key="6">
    <source>
        <dbReference type="ARBA" id="ARBA00023136"/>
    </source>
</evidence>
<feature type="transmembrane region" description="Helical" evidence="7">
    <location>
        <begin position="243"/>
        <end position="260"/>
    </location>
</feature>
<dbReference type="AlphaFoldDB" id="A0A225DY66"/>
<feature type="transmembrane region" description="Helical" evidence="7">
    <location>
        <begin position="191"/>
        <end position="210"/>
    </location>
</feature>
<feature type="transmembrane region" description="Helical" evidence="7">
    <location>
        <begin position="112"/>
        <end position="132"/>
    </location>
</feature>
<evidence type="ECO:0000313" key="9">
    <source>
        <dbReference type="EMBL" id="OWK43478.1"/>
    </source>
</evidence>
<dbReference type="PANTHER" id="PTHR40074:SF2">
    <property type="entry name" value="O-ACETYLTRANSFERASE WECH"/>
    <property type="match status" value="1"/>
</dbReference>
<dbReference type="RefSeq" id="WP_088254308.1">
    <property type="nucleotide sequence ID" value="NZ_NIDE01000004.1"/>
</dbReference>
<dbReference type="PANTHER" id="PTHR40074">
    <property type="entry name" value="O-ACETYLTRANSFERASE WECH"/>
    <property type="match status" value="1"/>
</dbReference>
<keyword evidence="10" id="KW-1185">Reference proteome</keyword>
<evidence type="ECO:0000256" key="3">
    <source>
        <dbReference type="ARBA" id="ARBA00022475"/>
    </source>
</evidence>
<dbReference type="OrthoDB" id="9796461at2"/>
<feature type="transmembrane region" description="Helical" evidence="7">
    <location>
        <begin position="306"/>
        <end position="324"/>
    </location>
</feature>
<dbReference type="Proteomes" id="UP000214646">
    <property type="component" value="Unassembled WGS sequence"/>
</dbReference>
<gene>
    <name evidence="9" type="ORF">FRUB_03077</name>
</gene>
<keyword evidence="3" id="KW-1003">Cell membrane</keyword>
<evidence type="ECO:0000313" key="10">
    <source>
        <dbReference type="Proteomes" id="UP000214646"/>
    </source>
</evidence>
<dbReference type="GO" id="GO:0009246">
    <property type="term" value="P:enterobacterial common antigen biosynthetic process"/>
    <property type="evidence" value="ECO:0007669"/>
    <property type="project" value="TreeGrafter"/>
</dbReference>
<feature type="transmembrane region" description="Helical" evidence="7">
    <location>
        <begin position="217"/>
        <end position="237"/>
    </location>
</feature>
<evidence type="ECO:0000259" key="8">
    <source>
        <dbReference type="Pfam" id="PF01757"/>
    </source>
</evidence>
<dbReference type="EMBL" id="NIDE01000004">
    <property type="protein sequence ID" value="OWK43478.1"/>
    <property type="molecule type" value="Genomic_DNA"/>
</dbReference>
<evidence type="ECO:0000256" key="2">
    <source>
        <dbReference type="ARBA" id="ARBA00007400"/>
    </source>
</evidence>
<feature type="transmembrane region" description="Helical" evidence="7">
    <location>
        <begin position="85"/>
        <end position="105"/>
    </location>
</feature>
<dbReference type="GO" id="GO:0005886">
    <property type="term" value="C:plasma membrane"/>
    <property type="evidence" value="ECO:0007669"/>
    <property type="project" value="UniProtKB-SubCell"/>
</dbReference>
<name>A0A225DY66_9BACT</name>
<feature type="transmembrane region" description="Helical" evidence="7">
    <location>
        <begin position="138"/>
        <end position="155"/>
    </location>
</feature>
<protein>
    <submittedName>
        <fullName evidence="9">Exopolysaccharide production protein ExoZ</fullName>
    </submittedName>
</protein>
<comment type="caution">
    <text evidence="9">The sequence shown here is derived from an EMBL/GenBank/DDBJ whole genome shotgun (WGS) entry which is preliminary data.</text>
</comment>
<evidence type="ECO:0000256" key="5">
    <source>
        <dbReference type="ARBA" id="ARBA00022989"/>
    </source>
</evidence>